<keyword evidence="2" id="KW-1185">Reference proteome</keyword>
<protein>
    <submittedName>
        <fullName evidence="1">Alpha/Beta hydrolase protein</fullName>
    </submittedName>
</protein>
<dbReference type="Proteomes" id="UP001497680">
    <property type="component" value="Unassembled WGS sequence"/>
</dbReference>
<keyword evidence="1" id="KW-0378">Hydrolase</keyword>
<gene>
    <name evidence="1" type="ORF">F4821DRAFT_280730</name>
</gene>
<sequence>MYASLYNVLLTVAAIHVCKTLSSPTIKYASSDDRPIIDLGYSLHRADPPEFNDTTYSFSSIRYADANRFSQATYPPHVDRSEVINGTGKSICPQAYPAWQFSAAEFMSGVNLSNFTSEQLLNVSLVPPVEYTSEDCLHLDVQVPKAAFDQRKIADSRTLLPIVVWIHGGGYVQGHKSEYGDGSGLITRAKEIGGDGVMWVAINYRLGMFGWLSAGDDVLTQGATRNAGLLDQLTAIRWVKDYAHLFGGDASRITVLSESAGAGSTLIHLVASLHHGISPPFHRAILQSPYPGLLPSTQSQTLTYHQILRAANVSHLEELKQLSSHKLQDLNAAIVASSPYGSFTFTPVMDPATFPSPVSEMLSRPKGAFPLMVGTNSREGLLFTTPNSVDEHSYLSALSSLVPNFSPGDLVNLTNKAYPSTAYNSQVNRLEATLADLLIRCNAQHALRAFPDSSYAYQYSVPSGVHSADLHYTFFNGDVDDLPQKNVTVAKALQGYIANFALGGSPQAAVAGVSELTTFADGVGVNINVTGITQQQPNWPELAKCDVLQDILDGAFA</sequence>
<name>A0ACC0DFT4_9PEZI</name>
<organism evidence="1 2">
    <name type="scientific">Hypoxylon rubiginosum</name>
    <dbReference type="NCBI Taxonomy" id="110542"/>
    <lineage>
        <taxon>Eukaryota</taxon>
        <taxon>Fungi</taxon>
        <taxon>Dikarya</taxon>
        <taxon>Ascomycota</taxon>
        <taxon>Pezizomycotina</taxon>
        <taxon>Sordariomycetes</taxon>
        <taxon>Xylariomycetidae</taxon>
        <taxon>Xylariales</taxon>
        <taxon>Hypoxylaceae</taxon>
        <taxon>Hypoxylon</taxon>
    </lineage>
</organism>
<dbReference type="EMBL" id="MU394286">
    <property type="protein sequence ID" value="KAI6091571.1"/>
    <property type="molecule type" value="Genomic_DNA"/>
</dbReference>
<proteinExistence type="predicted"/>
<reference evidence="1 2" key="1">
    <citation type="journal article" date="2022" name="New Phytol.">
        <title>Ecological generalism drives hyperdiversity of secondary metabolite gene clusters in xylarialean endophytes.</title>
        <authorList>
            <person name="Franco M.E.E."/>
            <person name="Wisecaver J.H."/>
            <person name="Arnold A.E."/>
            <person name="Ju Y.M."/>
            <person name="Slot J.C."/>
            <person name="Ahrendt S."/>
            <person name="Moore L.P."/>
            <person name="Eastman K.E."/>
            <person name="Scott K."/>
            <person name="Konkel Z."/>
            <person name="Mondo S.J."/>
            <person name="Kuo A."/>
            <person name="Hayes R.D."/>
            <person name="Haridas S."/>
            <person name="Andreopoulos B."/>
            <person name="Riley R."/>
            <person name="LaButti K."/>
            <person name="Pangilinan J."/>
            <person name="Lipzen A."/>
            <person name="Amirebrahimi M."/>
            <person name="Yan J."/>
            <person name="Adam C."/>
            <person name="Keymanesh K."/>
            <person name="Ng V."/>
            <person name="Louie K."/>
            <person name="Northen T."/>
            <person name="Drula E."/>
            <person name="Henrissat B."/>
            <person name="Hsieh H.M."/>
            <person name="Youens-Clark K."/>
            <person name="Lutzoni F."/>
            <person name="Miadlikowska J."/>
            <person name="Eastwood D.C."/>
            <person name="Hamelin R.C."/>
            <person name="Grigoriev I.V."/>
            <person name="U'Ren J.M."/>
        </authorList>
    </citation>
    <scope>NUCLEOTIDE SEQUENCE [LARGE SCALE GENOMIC DNA]</scope>
    <source>
        <strain evidence="1 2">ER1909</strain>
    </source>
</reference>
<comment type="caution">
    <text evidence="1">The sequence shown here is derived from an EMBL/GenBank/DDBJ whole genome shotgun (WGS) entry which is preliminary data.</text>
</comment>
<evidence type="ECO:0000313" key="2">
    <source>
        <dbReference type="Proteomes" id="UP001497680"/>
    </source>
</evidence>
<accession>A0ACC0DFT4</accession>
<evidence type="ECO:0000313" key="1">
    <source>
        <dbReference type="EMBL" id="KAI6091571.1"/>
    </source>
</evidence>